<evidence type="ECO:0000313" key="3">
    <source>
        <dbReference type="Proteomes" id="UP000281726"/>
    </source>
</evidence>
<protein>
    <recommendedName>
        <fullName evidence="1">Polymerase nucleotidyl transferase domain-containing protein</fullName>
    </recommendedName>
</protein>
<organism evidence="2 3">
    <name type="scientific">Micromonospora endolithica</name>
    <dbReference type="NCBI Taxonomy" id="230091"/>
    <lineage>
        <taxon>Bacteria</taxon>
        <taxon>Bacillati</taxon>
        <taxon>Actinomycetota</taxon>
        <taxon>Actinomycetes</taxon>
        <taxon>Micromonosporales</taxon>
        <taxon>Micromonosporaceae</taxon>
        <taxon>Micromonospora</taxon>
    </lineage>
</organism>
<accession>A0A3A9ZIH0</accession>
<keyword evidence="3" id="KW-1185">Reference proteome</keyword>
<dbReference type="EMBL" id="RBAK01000003">
    <property type="protein sequence ID" value="RKN48221.1"/>
    <property type="molecule type" value="Genomic_DNA"/>
</dbReference>
<dbReference type="RefSeq" id="WP_120727212.1">
    <property type="nucleotide sequence ID" value="NZ_RBAK01000003.1"/>
</dbReference>
<dbReference type="Gene3D" id="3.30.460.10">
    <property type="entry name" value="Beta Polymerase, domain 2"/>
    <property type="match status" value="1"/>
</dbReference>
<gene>
    <name evidence="2" type="ORF">D7223_09290</name>
</gene>
<name>A0A3A9ZIH0_9ACTN</name>
<sequence>MSTLLDTVAAANLPRQFGLLEKSVEALSHSSAVQSLHVRGSLAAGTADRLSDLDFVVAVHDPSFASFVRVADALMTAELGAILPGWRDTIVARMGGLGYVYLVAYSGKLYQVDLYIVPVSRLETVLARTTAMPVYLAEGQASRPHSHVDWIINSTLERPYSPDELLVEILVLGHMIRKRITRGQRFIAYAEMFALHAAVKNMIKASLAPGSSFYGWYQLPEEIGTTPIGRQCLADLDRLLTGNAVPTGEDLTAALTTALTVAERAAPTVVQALRPAIDAYWHYLEYA</sequence>
<comment type="caution">
    <text evidence="2">The sequence shown here is derived from an EMBL/GenBank/DDBJ whole genome shotgun (WGS) entry which is preliminary data.</text>
</comment>
<evidence type="ECO:0000259" key="1">
    <source>
        <dbReference type="Pfam" id="PF01909"/>
    </source>
</evidence>
<dbReference type="Pfam" id="PF01909">
    <property type="entry name" value="NTP_transf_2"/>
    <property type="match status" value="1"/>
</dbReference>
<reference evidence="2 3" key="1">
    <citation type="journal article" date="2004" name="Syst. Appl. Microbiol.">
        <title>Cryptoendolithic actinomycetes from antarctic sandstone rock samples: Micromonospora endolithica sp. nov. and two isolates related to Micromonospora coerulea Jensen 1932.</title>
        <authorList>
            <person name="Hirsch P."/>
            <person name="Mevs U."/>
            <person name="Kroppenstedt R.M."/>
            <person name="Schumann P."/>
            <person name="Stackebrandt E."/>
        </authorList>
    </citation>
    <scope>NUCLEOTIDE SEQUENCE [LARGE SCALE GENOMIC DNA]</scope>
    <source>
        <strain evidence="2 3">JCM 12677</strain>
    </source>
</reference>
<dbReference type="Proteomes" id="UP000281726">
    <property type="component" value="Unassembled WGS sequence"/>
</dbReference>
<feature type="domain" description="Polymerase nucleotidyl transferase" evidence="1">
    <location>
        <begin position="21"/>
        <end position="64"/>
    </location>
</feature>
<dbReference type="GO" id="GO:0016779">
    <property type="term" value="F:nucleotidyltransferase activity"/>
    <property type="evidence" value="ECO:0007669"/>
    <property type="project" value="InterPro"/>
</dbReference>
<proteinExistence type="predicted"/>
<dbReference type="InterPro" id="IPR043519">
    <property type="entry name" value="NT_sf"/>
</dbReference>
<dbReference type="OrthoDB" id="4534190at2"/>
<dbReference type="AlphaFoldDB" id="A0A3A9ZIH0"/>
<dbReference type="SUPFAM" id="SSF81301">
    <property type="entry name" value="Nucleotidyltransferase"/>
    <property type="match status" value="1"/>
</dbReference>
<dbReference type="InterPro" id="IPR002934">
    <property type="entry name" value="Polymerase_NTP_transf_dom"/>
</dbReference>
<evidence type="ECO:0000313" key="2">
    <source>
        <dbReference type="EMBL" id="RKN48221.1"/>
    </source>
</evidence>